<dbReference type="AlphaFoldDB" id="A0A2D0N7G7"/>
<dbReference type="EMBL" id="PDUD01000026">
    <property type="protein sequence ID" value="PHN04336.1"/>
    <property type="molecule type" value="Genomic_DNA"/>
</dbReference>
<dbReference type="Proteomes" id="UP000223913">
    <property type="component" value="Unassembled WGS sequence"/>
</dbReference>
<sequence>MKVKVKVVVIVEGGVVQNVYCPNPSVAFDYIVVDYDLEDSGIEGMEELVQALERADSEEKKYDSQPSIEDVLAMKRADLVSLRNED</sequence>
<gene>
    <name evidence="1" type="ORF">CRP01_22505</name>
</gene>
<name>A0A2D0N7G7_FLAN2</name>
<protein>
    <submittedName>
        <fullName evidence="1">Uncharacterized protein</fullName>
    </submittedName>
</protein>
<evidence type="ECO:0000313" key="1">
    <source>
        <dbReference type="EMBL" id="PHN04336.1"/>
    </source>
</evidence>
<organism evidence="1 2">
    <name type="scientific">Flavilitoribacter nigricans (strain ATCC 23147 / DSM 23189 / NBRC 102662 / NCIMB 1420 / SS-2)</name>
    <name type="common">Lewinella nigricans</name>
    <dbReference type="NCBI Taxonomy" id="1122177"/>
    <lineage>
        <taxon>Bacteria</taxon>
        <taxon>Pseudomonadati</taxon>
        <taxon>Bacteroidota</taxon>
        <taxon>Saprospiria</taxon>
        <taxon>Saprospirales</taxon>
        <taxon>Lewinellaceae</taxon>
        <taxon>Flavilitoribacter</taxon>
    </lineage>
</organism>
<proteinExistence type="predicted"/>
<reference evidence="1 2" key="1">
    <citation type="submission" date="2017-10" db="EMBL/GenBank/DDBJ databases">
        <title>The draft genome sequence of Lewinella nigricans NBRC 102662.</title>
        <authorList>
            <person name="Wang K."/>
        </authorList>
    </citation>
    <scope>NUCLEOTIDE SEQUENCE [LARGE SCALE GENOMIC DNA]</scope>
    <source>
        <strain evidence="1 2">NBRC 102662</strain>
    </source>
</reference>
<evidence type="ECO:0000313" key="2">
    <source>
        <dbReference type="Proteomes" id="UP000223913"/>
    </source>
</evidence>
<keyword evidence="2" id="KW-1185">Reference proteome</keyword>
<comment type="caution">
    <text evidence="1">The sequence shown here is derived from an EMBL/GenBank/DDBJ whole genome shotgun (WGS) entry which is preliminary data.</text>
</comment>
<dbReference type="RefSeq" id="WP_099152362.1">
    <property type="nucleotide sequence ID" value="NZ_PDUD01000026.1"/>
</dbReference>
<accession>A0A2D0N7G7</accession>